<gene>
    <name evidence="1" type="ORF">F7D20_01360</name>
</gene>
<keyword evidence="2" id="KW-1185">Reference proteome</keyword>
<protein>
    <submittedName>
        <fullName evidence="1">Uncharacterized protein</fullName>
    </submittedName>
</protein>
<evidence type="ECO:0000313" key="2">
    <source>
        <dbReference type="Proteomes" id="UP000384372"/>
    </source>
</evidence>
<accession>A0A6A7W843</accession>
<dbReference type="Gene3D" id="1.10.3680.10">
    <property type="entry name" value="TerB-like"/>
    <property type="match status" value="1"/>
</dbReference>
<reference evidence="1 2" key="1">
    <citation type="submission" date="2019-09" db="EMBL/GenBank/DDBJ databases">
        <title>Distinct polysaccharide growth profiles of human intestinal Prevotella copri isolates.</title>
        <authorList>
            <person name="Fehlner-Peach H."/>
            <person name="Magnabosco C."/>
            <person name="Raghavan V."/>
            <person name="Scher J.U."/>
            <person name="Tett A."/>
            <person name="Cox L.M."/>
            <person name="Gottsegen C."/>
            <person name="Watters A."/>
            <person name="Wiltshire- Gordon J.D."/>
            <person name="Segata N."/>
            <person name="Bonneau R."/>
            <person name="Littman D.R."/>
        </authorList>
    </citation>
    <scope>NUCLEOTIDE SEQUENCE [LARGE SCALE GENOMIC DNA]</scope>
    <source>
        <strain evidence="2">iAQ1173</strain>
    </source>
</reference>
<dbReference type="EMBL" id="VZAD01000013">
    <property type="protein sequence ID" value="MQP10637.1"/>
    <property type="molecule type" value="Genomic_DNA"/>
</dbReference>
<dbReference type="RefSeq" id="WP_158462464.1">
    <property type="nucleotide sequence ID" value="NZ_VZAD01000013.1"/>
</dbReference>
<dbReference type="Proteomes" id="UP000384372">
    <property type="component" value="Unassembled WGS sequence"/>
</dbReference>
<dbReference type="OrthoDB" id="1074355at2"/>
<comment type="caution">
    <text evidence="1">The sequence shown here is derived from an EMBL/GenBank/DDBJ whole genome shotgun (WGS) entry which is preliminary data.</text>
</comment>
<name>A0A6A7W843_9BACT</name>
<organism evidence="1 2">
    <name type="scientific">Segatella copri</name>
    <dbReference type="NCBI Taxonomy" id="165179"/>
    <lineage>
        <taxon>Bacteria</taxon>
        <taxon>Pseudomonadati</taxon>
        <taxon>Bacteroidota</taxon>
        <taxon>Bacteroidia</taxon>
        <taxon>Bacteroidales</taxon>
        <taxon>Prevotellaceae</taxon>
        <taxon>Segatella</taxon>
    </lineage>
</organism>
<dbReference type="InterPro" id="IPR029024">
    <property type="entry name" value="TerB-like"/>
</dbReference>
<sequence>MERAADWLRASLYIYLNNNLAGWEPLSLNRKGMRQSERASIMRIVSDLIEADGIIDAREIIFLDSLREKYGIKKEDEVVAASYTFAAALNELLLADDSLKHDLIGDFNQTAMSDNYCAREEALLILALRCCLTINMGSSVTVLSIDTSEIKFEDTQILYVESEFDKKINEQIQNSYREICSEIRLSGFDFVYLPKIAEHYQSISETDLYQIADFLYPKVSYERLQVIIKQLRSLSTERFCKDLLAAKLNVKEFGMVNPSFMIKIGESFVNDRMVSNFLLVEIEDDALGTIRKILDLLAENYHNLRLNYLQEETGRFIFRGFYKQIFDILMLRKGVKSSVVIDTFKEQIYFPEADVKLEKIHRREKALYALFLLESMSGGINFNKPVTAKQLERYQKRMAAIMKKYQIIYKKFGGEADKAPNILDYATRAPMIALLKKQILKLNDVLFHAEDYIIQRNMYGNYGVRISADLMTYQDGIDEGIKPLLDSDEWQKISAL</sequence>
<evidence type="ECO:0000313" key="1">
    <source>
        <dbReference type="EMBL" id="MQP10637.1"/>
    </source>
</evidence>
<dbReference type="SUPFAM" id="SSF158682">
    <property type="entry name" value="TerB-like"/>
    <property type="match status" value="1"/>
</dbReference>
<proteinExistence type="predicted"/>
<dbReference type="AlphaFoldDB" id="A0A6A7W843"/>